<evidence type="ECO:0000313" key="1">
    <source>
        <dbReference type="EMBL" id="KAK8176035.1"/>
    </source>
</evidence>
<sequence length="199" mass="21856">MSGCCEQRICPCNHQPPRSPRHFGKPLRGMVRSPLGLGAALPTATSSSVLQQVAAGFSSIHLATIDQILLALFVPRRLILYRRRVVVPPASVQAFLSLSLLFRSPAAHNFARRLAKTTPMSLVPLNHRAGTQSVDLLYRQFSKRQETGLCHTRCGQALPLAGPSSLHHQQSHRHLPRMCLMAVSQSANTRMVTSVWTGP</sequence>
<dbReference type="Proteomes" id="UP001456524">
    <property type="component" value="Unassembled WGS sequence"/>
</dbReference>
<name>A0ABR1Y4E3_9PEZI</name>
<accession>A0ABR1Y4E3</accession>
<keyword evidence="2" id="KW-1185">Reference proteome</keyword>
<reference evidence="1 2" key="1">
    <citation type="journal article" date="2022" name="G3 (Bethesda)">
        <title>Enemy or ally: a genomic approach to elucidate the lifestyle of Phyllosticta citrichinaensis.</title>
        <authorList>
            <person name="Buijs V.A."/>
            <person name="Groenewald J.Z."/>
            <person name="Haridas S."/>
            <person name="LaButti K.M."/>
            <person name="Lipzen A."/>
            <person name="Martin F.M."/>
            <person name="Barry K."/>
            <person name="Grigoriev I.V."/>
            <person name="Crous P.W."/>
            <person name="Seidl M.F."/>
        </authorList>
    </citation>
    <scope>NUCLEOTIDE SEQUENCE [LARGE SCALE GENOMIC DNA]</scope>
    <source>
        <strain evidence="1 2">CBS 129764</strain>
    </source>
</reference>
<protein>
    <submittedName>
        <fullName evidence="1">Uncharacterized protein</fullName>
    </submittedName>
</protein>
<proteinExistence type="predicted"/>
<dbReference type="EMBL" id="JBBWUH010000002">
    <property type="protein sequence ID" value="KAK8176035.1"/>
    <property type="molecule type" value="Genomic_DNA"/>
</dbReference>
<evidence type="ECO:0000313" key="2">
    <source>
        <dbReference type="Proteomes" id="UP001456524"/>
    </source>
</evidence>
<organism evidence="1 2">
    <name type="scientific">Phyllosticta citrichinensis</name>
    <dbReference type="NCBI Taxonomy" id="1130410"/>
    <lineage>
        <taxon>Eukaryota</taxon>
        <taxon>Fungi</taxon>
        <taxon>Dikarya</taxon>
        <taxon>Ascomycota</taxon>
        <taxon>Pezizomycotina</taxon>
        <taxon>Dothideomycetes</taxon>
        <taxon>Dothideomycetes incertae sedis</taxon>
        <taxon>Botryosphaeriales</taxon>
        <taxon>Phyllostictaceae</taxon>
        <taxon>Phyllosticta</taxon>
    </lineage>
</organism>
<comment type="caution">
    <text evidence="1">The sequence shown here is derived from an EMBL/GenBank/DDBJ whole genome shotgun (WGS) entry which is preliminary data.</text>
</comment>
<gene>
    <name evidence="1" type="ORF">IWX90DRAFT_129448</name>
</gene>